<keyword evidence="3" id="KW-1185">Reference proteome</keyword>
<dbReference type="AlphaFoldDB" id="A0A074X880"/>
<protein>
    <submittedName>
        <fullName evidence="2">Uncharacterized protein</fullName>
    </submittedName>
</protein>
<name>A0A074X880_AURPU</name>
<dbReference type="RefSeq" id="XP_029756156.1">
    <property type="nucleotide sequence ID" value="XM_029909995.1"/>
</dbReference>
<reference evidence="2 3" key="1">
    <citation type="journal article" date="2014" name="BMC Genomics">
        <title>Genome sequencing of four Aureobasidium pullulans varieties: biotechnological potential, stress tolerance, and description of new species.</title>
        <authorList>
            <person name="Gostin Ar C."/>
            <person name="Ohm R.A."/>
            <person name="Kogej T."/>
            <person name="Sonjak S."/>
            <person name="Turk M."/>
            <person name="Zajc J."/>
            <person name="Zalar P."/>
            <person name="Grube M."/>
            <person name="Sun H."/>
            <person name="Han J."/>
            <person name="Sharma A."/>
            <person name="Chiniquy J."/>
            <person name="Ngan C.Y."/>
            <person name="Lipzen A."/>
            <person name="Barry K."/>
            <person name="Grigoriev I.V."/>
            <person name="Gunde-Cimerman N."/>
        </authorList>
    </citation>
    <scope>NUCLEOTIDE SEQUENCE [LARGE SCALE GENOMIC DNA]</scope>
    <source>
        <strain evidence="2 3">EXF-150</strain>
    </source>
</reference>
<evidence type="ECO:0000256" key="1">
    <source>
        <dbReference type="SAM" id="MobiDB-lite"/>
    </source>
</evidence>
<dbReference type="Proteomes" id="UP000030706">
    <property type="component" value="Unassembled WGS sequence"/>
</dbReference>
<dbReference type="GeneID" id="40752301"/>
<sequence length="112" mass="12738">MVKSKSAQEVDTSTDPVRIAQSQPIVETTIGRLFKPVTRKNDDQVDDYFQSITFKNLFNAFPFEKLRLADYEKLNDSEMASEKLPGSPNAPKIPQPGSIRKRMGRQKDVAFF</sequence>
<dbReference type="EMBL" id="KL585001">
    <property type="protein sequence ID" value="KEQ79969.1"/>
    <property type="molecule type" value="Genomic_DNA"/>
</dbReference>
<evidence type="ECO:0000313" key="2">
    <source>
        <dbReference type="EMBL" id="KEQ79969.1"/>
    </source>
</evidence>
<gene>
    <name evidence="2" type="ORF">M438DRAFT_409051</name>
</gene>
<dbReference type="HOGENOM" id="CLU_2145374_0_0_1"/>
<proteinExistence type="predicted"/>
<organism evidence="2 3">
    <name type="scientific">Aureobasidium pullulans EXF-150</name>
    <dbReference type="NCBI Taxonomy" id="1043002"/>
    <lineage>
        <taxon>Eukaryota</taxon>
        <taxon>Fungi</taxon>
        <taxon>Dikarya</taxon>
        <taxon>Ascomycota</taxon>
        <taxon>Pezizomycotina</taxon>
        <taxon>Dothideomycetes</taxon>
        <taxon>Dothideomycetidae</taxon>
        <taxon>Dothideales</taxon>
        <taxon>Saccotheciaceae</taxon>
        <taxon>Aureobasidium</taxon>
    </lineage>
</organism>
<evidence type="ECO:0000313" key="3">
    <source>
        <dbReference type="Proteomes" id="UP000030706"/>
    </source>
</evidence>
<feature type="region of interest" description="Disordered" evidence="1">
    <location>
        <begin position="78"/>
        <end position="112"/>
    </location>
</feature>
<accession>A0A074X880</accession>